<dbReference type="Proteomes" id="UP000515154">
    <property type="component" value="Linkage group LG22"/>
</dbReference>
<evidence type="ECO:0000256" key="14">
    <source>
        <dbReference type="ARBA" id="ARBA00023289"/>
    </source>
</evidence>
<evidence type="ECO:0000256" key="9">
    <source>
        <dbReference type="ARBA" id="ARBA00022553"/>
    </source>
</evidence>
<dbReference type="SUPFAM" id="SSF52540">
    <property type="entry name" value="P-loop containing nucleoside triphosphate hydrolases"/>
    <property type="match status" value="1"/>
</dbReference>
<dbReference type="RefSeq" id="XP_036368128.1">
    <property type="nucleotide sequence ID" value="XM_036512235.1"/>
</dbReference>
<evidence type="ECO:0000256" key="16">
    <source>
        <dbReference type="SAM" id="MobiDB-lite"/>
    </source>
</evidence>
<dbReference type="Pfam" id="PF05881">
    <property type="entry name" value="CNPase"/>
    <property type="match status" value="1"/>
</dbReference>
<evidence type="ECO:0000256" key="5">
    <source>
        <dbReference type="ARBA" id="ARBA00011781"/>
    </source>
</evidence>
<evidence type="ECO:0000256" key="6">
    <source>
        <dbReference type="ARBA" id="ARBA00012317"/>
    </source>
</evidence>
<dbReference type="GO" id="GO:0005737">
    <property type="term" value="C:cytoplasm"/>
    <property type="evidence" value="ECO:0007669"/>
    <property type="project" value="TreeGrafter"/>
</dbReference>
<keyword evidence="13" id="KW-0449">Lipoprotein</keyword>
<dbReference type="PANTHER" id="PTHR10156">
    <property type="entry name" value="2',3'-CYCLIC-NUCLEOTIDE 3'-PHOSPHODIESTERASE"/>
    <property type="match status" value="1"/>
</dbReference>
<name>A0A7E6FKJ0_9MOLL</name>
<dbReference type="SUPFAM" id="SSF55144">
    <property type="entry name" value="LigT-like"/>
    <property type="match status" value="1"/>
</dbReference>
<evidence type="ECO:0000256" key="1">
    <source>
        <dbReference type="ARBA" id="ARBA00000610"/>
    </source>
</evidence>
<keyword evidence="12" id="KW-0472">Membrane</keyword>
<dbReference type="Gene3D" id="3.40.50.300">
    <property type="entry name" value="P-loop containing nucleotide triphosphate hydrolases"/>
    <property type="match status" value="1"/>
</dbReference>
<organism evidence="18 19">
    <name type="scientific">Octopus sinensis</name>
    <name type="common">East Asian common octopus</name>
    <dbReference type="NCBI Taxonomy" id="2607531"/>
    <lineage>
        <taxon>Eukaryota</taxon>
        <taxon>Metazoa</taxon>
        <taxon>Spiralia</taxon>
        <taxon>Lophotrochozoa</taxon>
        <taxon>Mollusca</taxon>
        <taxon>Cephalopoda</taxon>
        <taxon>Coleoidea</taxon>
        <taxon>Octopodiformes</taxon>
        <taxon>Octopoda</taxon>
        <taxon>Incirrata</taxon>
        <taxon>Octopodidae</taxon>
        <taxon>Octopus</taxon>
    </lineage>
</organism>
<evidence type="ECO:0000256" key="4">
    <source>
        <dbReference type="ARBA" id="ARBA00008662"/>
    </source>
</evidence>
<sequence>MGKRGGKKRNTNKKFPETVQFHFLENQEVIDKIGTQFQIMFIMRGLPGSGKSTLAKSITDLYPNTVVCSSDHFLMENDIYSWTPEKRNFGHKYCLELASRSCEMKCPIIVIDNTNIQKKEVKVYTDMASKYGYITILVTPNTPWNFDAFQLEKRCSHGVPLHTIQYKLTLYDEITPIFYAWFLSQEDANRITEMALELFFQSLKEIPEFSLQLSAMYDTETDYDPKHHYDSSEIILSYCVAHFHSGNTNFHKRKSVQKSIGKTFQLCVSQILITPNILAALVNLSEEELEIYGESELGSPCGKEEEEEQEFTVVGKKSHQGKKGKKSKTENVLSEESMEILKQAVEDKLQCVLSQITPGVGFNRPGKQNLKEAEFGSNAEKKSIDVCKLLTENDRDSLSQVSNSSRRTSKENNENSQNLGRLNSNADEIPVLGENSSKGDQLEEIRNAGEVTEARQEDEDTQKDTVQSGQFQTDFETKCEPTKNNVNTTKGRHACILLASRDKIDFNEISKEIRKVSELKDEKDGNLEQFLKFSTDNAQGFYFGKGTFLMNLTKNIYLKSILCLSSLTV</sequence>
<dbReference type="InterPro" id="IPR027417">
    <property type="entry name" value="P-loop_NTPase"/>
</dbReference>
<keyword evidence="18" id="KW-1185">Reference proteome</keyword>
<gene>
    <name evidence="19" type="primary">LOC115223283</name>
</gene>
<keyword evidence="10" id="KW-0378">Hydrolase</keyword>
<dbReference type="InterPro" id="IPR047325">
    <property type="entry name" value="CNPase_cat"/>
</dbReference>
<evidence type="ECO:0000256" key="11">
    <source>
        <dbReference type="ARBA" id="ARBA00022884"/>
    </source>
</evidence>
<feature type="region of interest" description="Disordered" evidence="16">
    <location>
        <begin position="395"/>
        <end position="470"/>
    </location>
</feature>
<evidence type="ECO:0000256" key="3">
    <source>
        <dbReference type="ARBA" id="ARBA00004635"/>
    </source>
</evidence>
<keyword evidence="9" id="KW-0597">Phosphoprotein</keyword>
<protein>
    <recommendedName>
        <fullName evidence="7">2',3'-cyclic-nucleotide 3'-phosphodiesterase</fullName>
        <ecNumber evidence="6">3.1.4.37</ecNumber>
    </recommendedName>
</protein>
<evidence type="ECO:0000256" key="8">
    <source>
        <dbReference type="ARBA" id="ARBA00022481"/>
    </source>
</evidence>
<comment type="subunit">
    <text evidence="5">Exists as monomers and homodimers.</text>
</comment>
<feature type="compositionally biased region" description="Basic and acidic residues" evidence="16">
    <location>
        <begin position="440"/>
        <end position="455"/>
    </location>
</feature>
<dbReference type="GO" id="GO:0004113">
    <property type="term" value="F:2',3'-cyclic-nucleotide 3'-phosphodiesterase activity"/>
    <property type="evidence" value="ECO:0007669"/>
    <property type="project" value="UniProtKB-EC"/>
</dbReference>
<comment type="catalytic activity">
    <reaction evidence="1">
        <text>a nucleoside 2',3'-cyclic phosphate + H2O = a nucleoside 2'-phosphate + H(+)</text>
        <dbReference type="Rhea" id="RHEA:14489"/>
        <dbReference type="ChEBI" id="CHEBI:15377"/>
        <dbReference type="ChEBI" id="CHEBI:15378"/>
        <dbReference type="ChEBI" id="CHEBI:66954"/>
        <dbReference type="ChEBI" id="CHEBI:78552"/>
        <dbReference type="EC" id="3.1.4.37"/>
    </reaction>
</comment>
<comment type="subcellular location">
    <subcellularLocation>
        <location evidence="2">Melanosome</location>
    </subcellularLocation>
    <subcellularLocation>
        <location evidence="3">Membrane</location>
        <topology evidence="3">Lipid-anchor</topology>
    </subcellularLocation>
</comment>
<evidence type="ECO:0000313" key="19">
    <source>
        <dbReference type="RefSeq" id="XP_036368128.1"/>
    </source>
</evidence>
<evidence type="ECO:0000313" key="18">
    <source>
        <dbReference type="Proteomes" id="UP000515154"/>
    </source>
</evidence>
<evidence type="ECO:0000259" key="17">
    <source>
        <dbReference type="Pfam" id="PF05881"/>
    </source>
</evidence>
<comment type="function">
    <text evidence="15">Catalyzes the formation of 2'-nucleotide products from 2',3'-cyclic substrates. May participate in RNA metabolism in the myelinating cell, CNP is the third most abundant protein in central nervous system myelin.</text>
</comment>
<feature type="domain" description="Cyclic nucleotide phosphodiesterase catalytic" evidence="17">
    <location>
        <begin position="176"/>
        <end position="292"/>
    </location>
</feature>
<dbReference type="EC" id="3.1.4.37" evidence="6"/>
<keyword evidence="11" id="KW-0694">RNA-binding</keyword>
<dbReference type="InterPro" id="IPR009097">
    <property type="entry name" value="Cyclic_Pdiesterase"/>
</dbReference>
<evidence type="ECO:0000256" key="12">
    <source>
        <dbReference type="ARBA" id="ARBA00023136"/>
    </source>
</evidence>
<dbReference type="InterPro" id="IPR008431">
    <property type="entry name" value="CNPase"/>
</dbReference>
<evidence type="ECO:0000256" key="13">
    <source>
        <dbReference type="ARBA" id="ARBA00023288"/>
    </source>
</evidence>
<keyword evidence="8" id="KW-0488">Methylation</keyword>
<keyword evidence="14" id="KW-0636">Prenylation</keyword>
<evidence type="ECO:0000256" key="10">
    <source>
        <dbReference type="ARBA" id="ARBA00022801"/>
    </source>
</evidence>
<dbReference type="GO" id="GO:0009214">
    <property type="term" value="P:cyclic nucleotide catabolic process"/>
    <property type="evidence" value="ECO:0007669"/>
    <property type="project" value="InterPro"/>
</dbReference>
<dbReference type="Pfam" id="PF13671">
    <property type="entry name" value="AAA_33"/>
    <property type="match status" value="1"/>
</dbReference>
<evidence type="ECO:0000256" key="2">
    <source>
        <dbReference type="ARBA" id="ARBA00004223"/>
    </source>
</evidence>
<comment type="similarity">
    <text evidence="4">Belongs to the 2H phosphoesterase superfamily. CNPase family.</text>
</comment>
<feature type="compositionally biased region" description="Polar residues" evidence="16">
    <location>
        <begin position="414"/>
        <end position="426"/>
    </location>
</feature>
<dbReference type="GO" id="GO:0003723">
    <property type="term" value="F:RNA binding"/>
    <property type="evidence" value="ECO:0007669"/>
    <property type="project" value="UniProtKB-KW"/>
</dbReference>
<proteinExistence type="inferred from homology"/>
<dbReference type="PANTHER" id="PTHR10156:SF0">
    <property type="entry name" value="2',3'-CYCLIC-NUCLEOTIDE 3'-PHOSPHODIESTERASE"/>
    <property type="match status" value="1"/>
</dbReference>
<evidence type="ECO:0000256" key="15">
    <source>
        <dbReference type="ARBA" id="ARBA00045937"/>
    </source>
</evidence>
<dbReference type="Gene3D" id="3.90.1740.10">
    <property type="entry name" value="2',3'-cyclic nucleotide 3'-phosphodiesterase superfamily"/>
    <property type="match status" value="1"/>
</dbReference>
<evidence type="ECO:0000256" key="7">
    <source>
        <dbReference type="ARBA" id="ARBA00014478"/>
    </source>
</evidence>
<dbReference type="AlphaFoldDB" id="A0A7E6FKJ0"/>
<reference evidence="19" key="1">
    <citation type="submission" date="2025-08" db="UniProtKB">
        <authorList>
            <consortium name="RefSeq"/>
        </authorList>
    </citation>
    <scope>IDENTIFICATION</scope>
</reference>
<dbReference type="GO" id="GO:0016020">
    <property type="term" value="C:membrane"/>
    <property type="evidence" value="ECO:0007669"/>
    <property type="project" value="UniProtKB-SubCell"/>
</dbReference>
<accession>A0A7E6FKJ0</accession>